<dbReference type="InterPro" id="IPR055132">
    <property type="entry name" value="RNase_J_b_CASP"/>
</dbReference>
<dbReference type="Gene3D" id="3.40.50.10710">
    <property type="entry name" value="Metallo-hydrolase/oxidoreductase"/>
    <property type="match status" value="1"/>
</dbReference>
<reference evidence="8 9" key="1">
    <citation type="submission" date="2023-07" db="EMBL/GenBank/DDBJ databases">
        <title>Genomic Encyclopedia of Type Strains, Phase IV (KMG-IV): sequencing the most valuable type-strain genomes for metagenomic binning, comparative biology and taxonomic classification.</title>
        <authorList>
            <person name="Goeker M."/>
        </authorList>
    </citation>
    <scope>NUCLEOTIDE SEQUENCE [LARGE SCALE GENOMIC DNA]</scope>
    <source>
        <strain evidence="8 9">DSM 19619</strain>
    </source>
</reference>
<evidence type="ECO:0000256" key="1">
    <source>
        <dbReference type="ARBA" id="ARBA00022722"/>
    </source>
</evidence>
<comment type="caution">
    <text evidence="8">The sequence shown here is derived from an EMBL/GenBank/DDBJ whole genome shotgun (WGS) entry which is preliminary data.</text>
</comment>
<dbReference type="InterPro" id="IPR011108">
    <property type="entry name" value="RMMBL"/>
</dbReference>
<dbReference type="InterPro" id="IPR042173">
    <property type="entry name" value="RNase_J_2"/>
</dbReference>
<keyword evidence="4" id="KW-0862">Zinc</keyword>
<evidence type="ECO:0000256" key="5">
    <source>
        <dbReference type="ARBA" id="ARBA00022839"/>
    </source>
</evidence>
<name>A0ABU0J3P5_9HYPH</name>
<dbReference type="EMBL" id="JAUSVX010000002">
    <property type="protein sequence ID" value="MDQ0468888.1"/>
    <property type="molecule type" value="Genomic_DNA"/>
</dbReference>
<dbReference type="PANTHER" id="PTHR43694:SF1">
    <property type="entry name" value="RIBONUCLEASE J"/>
    <property type="match status" value="1"/>
</dbReference>
<gene>
    <name evidence="8" type="ORF">QO011_001888</name>
</gene>
<dbReference type="RefSeq" id="WP_307270695.1">
    <property type="nucleotide sequence ID" value="NZ_JAUSVX010000002.1"/>
</dbReference>
<evidence type="ECO:0000313" key="9">
    <source>
        <dbReference type="Proteomes" id="UP001242480"/>
    </source>
</evidence>
<dbReference type="Pfam" id="PF07521">
    <property type="entry name" value="RMMBL"/>
    <property type="match status" value="1"/>
</dbReference>
<feature type="domain" description="Metallo-beta-lactamase" evidence="7">
    <location>
        <begin position="20"/>
        <end position="226"/>
    </location>
</feature>
<keyword evidence="2" id="KW-0479">Metal-binding</keyword>
<evidence type="ECO:0000259" key="7">
    <source>
        <dbReference type="SMART" id="SM00849"/>
    </source>
</evidence>
<evidence type="ECO:0000313" key="8">
    <source>
        <dbReference type="EMBL" id="MDQ0468888.1"/>
    </source>
</evidence>
<evidence type="ECO:0000256" key="2">
    <source>
        <dbReference type="ARBA" id="ARBA00022723"/>
    </source>
</evidence>
<dbReference type="InterPro" id="IPR036866">
    <property type="entry name" value="RibonucZ/Hydroxyglut_hydro"/>
</dbReference>
<dbReference type="Pfam" id="PF22505">
    <property type="entry name" value="RNase_J_b_CASP"/>
    <property type="match status" value="1"/>
</dbReference>
<sequence>MARDTSELVFCALGGIGEIGMNMALYGYGPPKKRQWLMVDCGVSFAGEDVPGVDLVMPDVRFIEAERRNLVGIVLTHAHEDHFGALIHLWPRLEVPVYATRFSAALLEAKRLAEPGAPRIDVRVIPSRHRFTAGAFDIELIDVAHSIPESNALAIRTPAGTVIHTGDWKIDETPVIPPLTDGARLKAIGDEGVLALVCDSTNAIREGRSPSERDVARSLAEIIATKKGRVAVTTFASNVGRIRSVAEAAMANDRSVIIVGRAMERVCTVARECGLLDGIPPFLSPENYGYMPREKVVAVLTGSQGEPRAALARIARDEHPDVTLAKGDTVVFSSRTIPGNEKAVGGIINGLVRQGVEIVTDRTHLVHVSGHPRRDELADMYGWVRPKIAIPVHGEAWHLSEHAGLARSLGVPDVITAKDGDIVRLAPGPAQAVATAPVAKVYLDGEILVHSSEETVPQRRRLAWSGAVSIALALSEKGEIVSEPDVKTAGLPLRSRDGRDMEDLIADAALAVLESLPRPKRRDPDAVEIAIERGVRSTVNSLWGKKPVCQVIVLVV</sequence>
<keyword evidence="6" id="KW-0694">RNA-binding</keyword>
<dbReference type="CDD" id="cd07714">
    <property type="entry name" value="RNaseJ_MBL-fold"/>
    <property type="match status" value="1"/>
</dbReference>
<dbReference type="Proteomes" id="UP001242480">
    <property type="component" value="Unassembled WGS sequence"/>
</dbReference>
<dbReference type="Pfam" id="PF17770">
    <property type="entry name" value="RNase_J_C"/>
    <property type="match status" value="1"/>
</dbReference>
<dbReference type="InterPro" id="IPR041636">
    <property type="entry name" value="RNase_J_C"/>
</dbReference>
<accession>A0ABU0J3P5</accession>
<organism evidence="8 9">
    <name type="scientific">Labrys wisconsinensis</name>
    <dbReference type="NCBI Taxonomy" id="425677"/>
    <lineage>
        <taxon>Bacteria</taxon>
        <taxon>Pseudomonadati</taxon>
        <taxon>Pseudomonadota</taxon>
        <taxon>Alphaproteobacteria</taxon>
        <taxon>Hyphomicrobiales</taxon>
        <taxon>Xanthobacteraceae</taxon>
        <taxon>Labrys</taxon>
    </lineage>
</organism>
<dbReference type="SMART" id="SM00849">
    <property type="entry name" value="Lactamase_B"/>
    <property type="match status" value="1"/>
</dbReference>
<proteinExistence type="predicted"/>
<evidence type="ECO:0000256" key="6">
    <source>
        <dbReference type="ARBA" id="ARBA00022884"/>
    </source>
</evidence>
<evidence type="ECO:0000256" key="4">
    <source>
        <dbReference type="ARBA" id="ARBA00022833"/>
    </source>
</evidence>
<dbReference type="EC" id="3.1.-.-" evidence="8"/>
<dbReference type="Gene3D" id="3.60.15.10">
    <property type="entry name" value="Ribonuclease Z/Hydroxyacylglutathione hydrolase-like"/>
    <property type="match status" value="1"/>
</dbReference>
<keyword evidence="5" id="KW-0269">Exonuclease</keyword>
<dbReference type="InterPro" id="IPR001279">
    <property type="entry name" value="Metallo-B-lactamas"/>
</dbReference>
<keyword evidence="3 8" id="KW-0378">Hydrolase</keyword>
<dbReference type="PANTHER" id="PTHR43694">
    <property type="entry name" value="RIBONUCLEASE J"/>
    <property type="match status" value="1"/>
</dbReference>
<dbReference type="Gene3D" id="3.10.20.580">
    <property type="match status" value="1"/>
</dbReference>
<dbReference type="SUPFAM" id="SSF56281">
    <property type="entry name" value="Metallo-hydrolase/oxidoreductase"/>
    <property type="match status" value="1"/>
</dbReference>
<dbReference type="GO" id="GO:0016787">
    <property type="term" value="F:hydrolase activity"/>
    <property type="evidence" value="ECO:0007669"/>
    <property type="project" value="UniProtKB-KW"/>
</dbReference>
<protein>
    <submittedName>
        <fullName evidence="8">Ribonuclease J</fullName>
        <ecNumber evidence="8">3.1.-.-</ecNumber>
    </submittedName>
</protein>
<keyword evidence="9" id="KW-1185">Reference proteome</keyword>
<keyword evidence="1" id="KW-0540">Nuclease</keyword>
<evidence type="ECO:0000256" key="3">
    <source>
        <dbReference type="ARBA" id="ARBA00022801"/>
    </source>
</evidence>
<dbReference type="Pfam" id="PF00753">
    <property type="entry name" value="Lactamase_B"/>
    <property type="match status" value="1"/>
</dbReference>